<proteinExistence type="predicted"/>
<dbReference type="AlphaFoldDB" id="A0A9N9E6Q0"/>
<sequence>MRSEIATAFYEELKFRHDQRDHAEQVFRNTVECLLKYHDKKVKKYAKHLKSDDCHFLTLQVCNQYWKRLATEHYREEGNLYQLQHRANAEKRVMEFDTKIGQKWVDDLDHQNKRRRREASPLEKYSDYDNVKRIESESESESDYDTTDDEFDESYCTAEIINISEHEAVDQHSELKKWVLENRVPDITDKEKDTIDNYVLDVFERNIEGTMKSIKEKKVDLDPKDASINP</sequence>
<evidence type="ECO:0000256" key="1">
    <source>
        <dbReference type="SAM" id="MobiDB-lite"/>
    </source>
</evidence>
<dbReference type="EMBL" id="CAJVPP010005243">
    <property type="protein sequence ID" value="CAG8662143.1"/>
    <property type="molecule type" value="Genomic_DNA"/>
</dbReference>
<evidence type="ECO:0000313" key="3">
    <source>
        <dbReference type="Proteomes" id="UP000789375"/>
    </source>
</evidence>
<keyword evidence="3" id="KW-1185">Reference proteome</keyword>
<feature type="compositionally biased region" description="Basic and acidic residues" evidence="1">
    <location>
        <begin position="127"/>
        <end position="136"/>
    </location>
</feature>
<evidence type="ECO:0000313" key="2">
    <source>
        <dbReference type="EMBL" id="CAG8662143.1"/>
    </source>
</evidence>
<reference evidence="2" key="1">
    <citation type="submission" date="2021-06" db="EMBL/GenBank/DDBJ databases">
        <authorList>
            <person name="Kallberg Y."/>
            <person name="Tangrot J."/>
            <person name="Rosling A."/>
        </authorList>
    </citation>
    <scope>NUCLEOTIDE SEQUENCE</scope>
    <source>
        <strain evidence="2">87-6 pot B 2015</strain>
    </source>
</reference>
<accession>A0A9N9E6Q0</accession>
<organism evidence="2 3">
    <name type="scientific">Funneliformis mosseae</name>
    <name type="common">Endomycorrhizal fungus</name>
    <name type="synonym">Glomus mosseae</name>
    <dbReference type="NCBI Taxonomy" id="27381"/>
    <lineage>
        <taxon>Eukaryota</taxon>
        <taxon>Fungi</taxon>
        <taxon>Fungi incertae sedis</taxon>
        <taxon>Mucoromycota</taxon>
        <taxon>Glomeromycotina</taxon>
        <taxon>Glomeromycetes</taxon>
        <taxon>Glomerales</taxon>
        <taxon>Glomeraceae</taxon>
        <taxon>Funneliformis</taxon>
    </lineage>
</organism>
<gene>
    <name evidence="2" type="ORF">FMOSSE_LOCUS11991</name>
</gene>
<dbReference type="Proteomes" id="UP000789375">
    <property type="component" value="Unassembled WGS sequence"/>
</dbReference>
<comment type="caution">
    <text evidence="2">The sequence shown here is derived from an EMBL/GenBank/DDBJ whole genome shotgun (WGS) entry which is preliminary data.</text>
</comment>
<name>A0A9N9E6Q0_FUNMO</name>
<feature type="region of interest" description="Disordered" evidence="1">
    <location>
        <begin position="127"/>
        <end position="149"/>
    </location>
</feature>
<feature type="compositionally biased region" description="Acidic residues" evidence="1">
    <location>
        <begin position="137"/>
        <end position="149"/>
    </location>
</feature>
<protein>
    <submittedName>
        <fullName evidence="2">2519_t:CDS:1</fullName>
    </submittedName>
</protein>